<keyword evidence="21" id="KW-1185">Reference proteome</keyword>
<dbReference type="NCBIfam" id="TIGR00472">
    <property type="entry name" value="pheT_bact"/>
    <property type="match status" value="1"/>
</dbReference>
<dbReference type="CDD" id="cd02796">
    <property type="entry name" value="tRNA_bind_bactPheRS"/>
    <property type="match status" value="1"/>
</dbReference>
<dbReference type="SMART" id="SM00874">
    <property type="entry name" value="B5"/>
    <property type="match status" value="1"/>
</dbReference>
<evidence type="ECO:0000256" key="13">
    <source>
        <dbReference type="ARBA" id="ARBA00023146"/>
    </source>
</evidence>
<dbReference type="Gene3D" id="2.40.50.140">
    <property type="entry name" value="Nucleic acid-binding proteins"/>
    <property type="match status" value="1"/>
</dbReference>
<evidence type="ECO:0000313" key="20">
    <source>
        <dbReference type="EMBL" id="KGL41728.1"/>
    </source>
</evidence>
<feature type="binding site" evidence="15">
    <location>
        <position position="468"/>
    </location>
    <ligand>
        <name>Mg(2+)</name>
        <dbReference type="ChEBI" id="CHEBI:18420"/>
        <note>shared with alpha subunit</note>
    </ligand>
</feature>
<comment type="caution">
    <text evidence="20">The sequence shown here is derived from an EMBL/GenBank/DDBJ whole genome shotgun (WGS) entry which is preliminary data.</text>
</comment>
<gene>
    <name evidence="15" type="primary">pheT</name>
    <name evidence="20" type="ORF">EP57_07760</name>
</gene>
<dbReference type="Gene3D" id="3.30.930.10">
    <property type="entry name" value="Bira Bifunctional Protein, Domain 2"/>
    <property type="match status" value="1"/>
</dbReference>
<keyword evidence="5 16" id="KW-0820">tRNA-binding</keyword>
<dbReference type="Gene3D" id="3.50.40.10">
    <property type="entry name" value="Phenylalanyl-trna Synthetase, Chain B, domain 3"/>
    <property type="match status" value="1"/>
</dbReference>
<evidence type="ECO:0000256" key="1">
    <source>
        <dbReference type="ARBA" id="ARBA00004496"/>
    </source>
</evidence>
<feature type="domain" description="FDX-ACB" evidence="18">
    <location>
        <begin position="709"/>
        <end position="802"/>
    </location>
</feature>
<evidence type="ECO:0000256" key="5">
    <source>
        <dbReference type="ARBA" id="ARBA00022555"/>
    </source>
</evidence>
<dbReference type="AlphaFoldDB" id="A0A099WB68"/>
<comment type="similarity">
    <text evidence="2 15">Belongs to the phenylalanyl-tRNA synthetase beta subunit family. Type 1 subfamily.</text>
</comment>
<protein>
    <recommendedName>
        <fullName evidence="15">Phenylalanine--tRNA ligase beta subunit</fullName>
        <ecNumber evidence="15">6.1.1.20</ecNumber>
    </recommendedName>
    <alternativeName>
        <fullName evidence="15">Phenylalanyl-tRNA synthetase beta subunit</fullName>
        <shortName evidence="15">PheRS</shortName>
    </alternativeName>
</protein>
<dbReference type="InterPro" id="IPR005121">
    <property type="entry name" value="Fdx_antiC-bd"/>
</dbReference>
<evidence type="ECO:0000259" key="19">
    <source>
        <dbReference type="PROSITE" id="PS51483"/>
    </source>
</evidence>
<dbReference type="Gene3D" id="3.30.56.10">
    <property type="match status" value="2"/>
</dbReference>
<dbReference type="InterPro" id="IPR005146">
    <property type="entry name" value="B3/B4_tRNA-bd"/>
</dbReference>
<dbReference type="GeneID" id="58717273"/>
<dbReference type="InterPro" id="IPR005147">
    <property type="entry name" value="tRNA_synthase_B5-dom"/>
</dbReference>
<dbReference type="SUPFAM" id="SSF56037">
    <property type="entry name" value="PheT/TilS domain"/>
    <property type="match status" value="1"/>
</dbReference>
<feature type="binding site" evidence="15">
    <location>
        <position position="471"/>
    </location>
    <ligand>
        <name>Mg(2+)</name>
        <dbReference type="ChEBI" id="CHEBI:18420"/>
        <note>shared with alpha subunit</note>
    </ligand>
</feature>
<feature type="domain" description="TRNA-binding" evidence="17">
    <location>
        <begin position="40"/>
        <end position="155"/>
    </location>
</feature>
<comment type="cofactor">
    <cofactor evidence="15">
        <name>Mg(2+)</name>
        <dbReference type="ChEBI" id="CHEBI:18420"/>
    </cofactor>
    <text evidence="15">Binds 2 magnesium ions per tetramer.</text>
</comment>
<evidence type="ECO:0000259" key="17">
    <source>
        <dbReference type="PROSITE" id="PS50886"/>
    </source>
</evidence>
<keyword evidence="10 15" id="KW-0460">Magnesium</keyword>
<keyword evidence="4 15" id="KW-0963">Cytoplasm</keyword>
<dbReference type="FunFam" id="3.30.56.10:FF:000002">
    <property type="entry name" value="Phenylalanine--tRNA ligase beta subunit"/>
    <property type="match status" value="1"/>
</dbReference>
<keyword evidence="11 16" id="KW-0694">RNA-binding</keyword>
<dbReference type="InterPro" id="IPR009061">
    <property type="entry name" value="DNA-bd_dom_put_sf"/>
</dbReference>
<dbReference type="FunFam" id="3.30.930.10:FF:000022">
    <property type="entry name" value="Phenylalanine--tRNA ligase beta subunit"/>
    <property type="match status" value="1"/>
</dbReference>
<comment type="subcellular location">
    <subcellularLocation>
        <location evidence="1 15">Cytoplasm</location>
    </subcellularLocation>
</comment>
<dbReference type="Gene3D" id="3.30.70.380">
    <property type="entry name" value="Ferrodoxin-fold anticodon-binding domain"/>
    <property type="match status" value="1"/>
</dbReference>
<evidence type="ECO:0000256" key="2">
    <source>
        <dbReference type="ARBA" id="ARBA00008653"/>
    </source>
</evidence>
<dbReference type="GO" id="GO:0004826">
    <property type="term" value="F:phenylalanine-tRNA ligase activity"/>
    <property type="evidence" value="ECO:0007669"/>
    <property type="project" value="UniProtKB-UniRule"/>
</dbReference>
<dbReference type="InterPro" id="IPR045864">
    <property type="entry name" value="aa-tRNA-synth_II/BPL/LPL"/>
</dbReference>
<comment type="catalytic activity">
    <reaction evidence="14 15">
        <text>tRNA(Phe) + L-phenylalanine + ATP = L-phenylalanyl-tRNA(Phe) + AMP + diphosphate + H(+)</text>
        <dbReference type="Rhea" id="RHEA:19413"/>
        <dbReference type="Rhea" id="RHEA-COMP:9668"/>
        <dbReference type="Rhea" id="RHEA-COMP:9699"/>
        <dbReference type="ChEBI" id="CHEBI:15378"/>
        <dbReference type="ChEBI" id="CHEBI:30616"/>
        <dbReference type="ChEBI" id="CHEBI:33019"/>
        <dbReference type="ChEBI" id="CHEBI:58095"/>
        <dbReference type="ChEBI" id="CHEBI:78442"/>
        <dbReference type="ChEBI" id="CHEBI:78531"/>
        <dbReference type="ChEBI" id="CHEBI:456215"/>
        <dbReference type="EC" id="6.1.1.20"/>
    </reaction>
</comment>
<dbReference type="GO" id="GO:0016740">
    <property type="term" value="F:transferase activity"/>
    <property type="evidence" value="ECO:0007669"/>
    <property type="project" value="UniProtKB-ARBA"/>
</dbReference>
<evidence type="ECO:0000259" key="18">
    <source>
        <dbReference type="PROSITE" id="PS51447"/>
    </source>
</evidence>
<dbReference type="STRING" id="1552123.EP57_07760"/>
<dbReference type="FunFam" id="2.40.50.140:FF:000045">
    <property type="entry name" value="Phenylalanine--tRNA ligase beta subunit"/>
    <property type="match status" value="1"/>
</dbReference>
<keyword evidence="12 15" id="KW-0648">Protein biosynthesis</keyword>
<dbReference type="InterPro" id="IPR012340">
    <property type="entry name" value="NA-bd_OB-fold"/>
</dbReference>
<evidence type="ECO:0000256" key="6">
    <source>
        <dbReference type="ARBA" id="ARBA00022598"/>
    </source>
</evidence>
<dbReference type="SUPFAM" id="SSF46955">
    <property type="entry name" value="Putative DNA-binding domain"/>
    <property type="match status" value="1"/>
</dbReference>
<dbReference type="PROSITE" id="PS51447">
    <property type="entry name" value="FDX_ACB"/>
    <property type="match status" value="1"/>
</dbReference>
<keyword evidence="8 15" id="KW-0547">Nucleotide-binding</keyword>
<evidence type="ECO:0000313" key="21">
    <source>
        <dbReference type="Proteomes" id="UP000029844"/>
    </source>
</evidence>
<evidence type="ECO:0000256" key="7">
    <source>
        <dbReference type="ARBA" id="ARBA00022723"/>
    </source>
</evidence>
<dbReference type="Pfam" id="PF17759">
    <property type="entry name" value="tRNA_synthFbeta"/>
    <property type="match status" value="1"/>
</dbReference>
<dbReference type="eggNOG" id="COG0072">
    <property type="taxonomic scope" value="Bacteria"/>
</dbReference>
<evidence type="ECO:0000256" key="3">
    <source>
        <dbReference type="ARBA" id="ARBA00011209"/>
    </source>
</evidence>
<proteinExistence type="inferred from homology"/>
<sequence>MLVSYQWVKEYFPNLAVSAEELGERITRGGIEIEGVEHLDAELSGIVVGEVLTCEKHPNADTLNKCTVGVGEAEPVQIICGAPNVAAGQKVVVARVGAKLPGGIKIKRAKLRGEVSEGMICSLQELGFEGKTIPKAVADGIFVLPEEVVVGSDASELLGLDDAILDMAITPNRADALSMIGVAYEVGAIVDQKPELKAIPAPETQGDVTDYVAVRVQDTDTTPFYGMQVIKDVTIGTSPLWLQTKLMKAGIRPHNNVVDITNYICLKYGQPLHAFDYARIGSKEIVVRLATDGEEIVTLDGETRKLSAGHTIITNGSAPIAIAGVMGGESSEVIETTTTVALEGAIFASSYVGKASRELNLRTEASIRYDKGSDAWKVEQALQHGAALIAELTGGTLVGGVASVDNREKVANKIETTLTRINRVLGTEISDAEIVSIFAKLQFDLEVSGDELAITVPSRRWDITIEADIFEEVARIYGYDKIPSTLPISISAGHLTTEQAARRTIRRYLEGAGLNQALTYSLTSKEAATQLALSTETAVALSMPMSEEHSHLRTSIVPQLLKAASYNVARNNNSVALYELGTVFYATEGDNLPRETEHLAGLITGNWQENDWQKQVKKVDFFVLKGIIEGVVTKLGLTDQLEWKQAEKQDLHPGRTASIWLADKEIGYVAQVHPSLAAELDLKETYVFELSAAELLAAPKTAVTYHTIPRYPAMTRDIALLVNKEVSQAALENEIKSQAGKLLHNIQLFDIFEGEKLGADKKSMAYTLTFLDPERTLTDEEVTKANQAIVSALESKFDAVIR</sequence>
<evidence type="ECO:0000256" key="9">
    <source>
        <dbReference type="ARBA" id="ARBA00022840"/>
    </source>
</evidence>
<dbReference type="OrthoDB" id="9805455at2"/>
<evidence type="ECO:0000256" key="15">
    <source>
        <dbReference type="HAMAP-Rule" id="MF_00283"/>
    </source>
</evidence>
<dbReference type="Pfam" id="PF03483">
    <property type="entry name" value="B3_4"/>
    <property type="match status" value="1"/>
</dbReference>
<keyword evidence="13 15" id="KW-0030">Aminoacyl-tRNA synthetase</keyword>
<dbReference type="PROSITE" id="PS51483">
    <property type="entry name" value="B5"/>
    <property type="match status" value="1"/>
</dbReference>
<dbReference type="InterPro" id="IPR036690">
    <property type="entry name" value="Fdx_antiC-bd_sf"/>
</dbReference>
<accession>A0A099WB68</accession>
<dbReference type="Pfam" id="PF03147">
    <property type="entry name" value="FDX-ACB"/>
    <property type="match status" value="1"/>
</dbReference>
<keyword evidence="7 15" id="KW-0479">Metal-binding</keyword>
<dbReference type="GO" id="GO:0140096">
    <property type="term" value="F:catalytic activity, acting on a protein"/>
    <property type="evidence" value="ECO:0007669"/>
    <property type="project" value="UniProtKB-ARBA"/>
</dbReference>
<dbReference type="RefSeq" id="WP_036085588.1">
    <property type="nucleotide sequence ID" value="NZ_CBCSHQ010000005.1"/>
</dbReference>
<dbReference type="SUPFAM" id="SSF54991">
    <property type="entry name" value="Anticodon-binding domain of PheRS"/>
    <property type="match status" value="1"/>
</dbReference>
<feature type="binding site" evidence="15">
    <location>
        <position position="472"/>
    </location>
    <ligand>
        <name>Mg(2+)</name>
        <dbReference type="ChEBI" id="CHEBI:18420"/>
        <note>shared with alpha subunit</note>
    </ligand>
</feature>
<dbReference type="InterPro" id="IPR004532">
    <property type="entry name" value="Phe-tRNA-ligase_IIc_bsu_bact"/>
</dbReference>
<dbReference type="FunFam" id="3.50.40.10:FF:000001">
    <property type="entry name" value="Phenylalanine--tRNA ligase beta subunit"/>
    <property type="match status" value="1"/>
</dbReference>
<dbReference type="InterPro" id="IPR041616">
    <property type="entry name" value="PheRS_beta_core"/>
</dbReference>
<dbReference type="InterPro" id="IPR020825">
    <property type="entry name" value="Phe-tRNA_synthase-like_B3/B4"/>
</dbReference>
<evidence type="ECO:0000256" key="14">
    <source>
        <dbReference type="ARBA" id="ARBA00049255"/>
    </source>
</evidence>
<dbReference type="NCBIfam" id="NF045760">
    <property type="entry name" value="YtpR"/>
    <property type="match status" value="1"/>
</dbReference>
<feature type="binding site" evidence="15">
    <location>
        <position position="462"/>
    </location>
    <ligand>
        <name>Mg(2+)</name>
        <dbReference type="ChEBI" id="CHEBI:18420"/>
        <note>shared with alpha subunit</note>
    </ligand>
</feature>
<evidence type="ECO:0000256" key="4">
    <source>
        <dbReference type="ARBA" id="ARBA00022490"/>
    </source>
</evidence>
<evidence type="ECO:0000256" key="11">
    <source>
        <dbReference type="ARBA" id="ARBA00022884"/>
    </source>
</evidence>
<keyword evidence="9 15" id="KW-0067">ATP-binding</keyword>
<dbReference type="InterPro" id="IPR002547">
    <property type="entry name" value="tRNA-bd_dom"/>
</dbReference>
<dbReference type="InterPro" id="IPR033714">
    <property type="entry name" value="tRNA_bind_bactPheRS"/>
</dbReference>
<dbReference type="GO" id="GO:0005524">
    <property type="term" value="F:ATP binding"/>
    <property type="evidence" value="ECO:0007669"/>
    <property type="project" value="UniProtKB-UniRule"/>
</dbReference>
<dbReference type="GO" id="GO:0009328">
    <property type="term" value="C:phenylalanine-tRNA ligase complex"/>
    <property type="evidence" value="ECO:0007669"/>
    <property type="project" value="TreeGrafter"/>
</dbReference>
<reference evidence="20 21" key="1">
    <citation type="submission" date="2014-05" db="EMBL/GenBank/DDBJ databases">
        <title>Novel Listeriaceae from food processing environments.</title>
        <authorList>
            <person name="den Bakker H.C."/>
        </authorList>
    </citation>
    <scope>NUCLEOTIDE SEQUENCE [LARGE SCALE GENOMIC DNA]</scope>
    <source>
        <strain evidence="20 21">FSL A5-0281</strain>
    </source>
</reference>
<dbReference type="GO" id="GO:0006432">
    <property type="term" value="P:phenylalanyl-tRNA aminoacylation"/>
    <property type="evidence" value="ECO:0007669"/>
    <property type="project" value="UniProtKB-UniRule"/>
</dbReference>
<dbReference type="SUPFAM" id="SSF50249">
    <property type="entry name" value="Nucleic acid-binding proteins"/>
    <property type="match status" value="1"/>
</dbReference>
<evidence type="ECO:0000256" key="12">
    <source>
        <dbReference type="ARBA" id="ARBA00022917"/>
    </source>
</evidence>
<dbReference type="PROSITE" id="PS50886">
    <property type="entry name" value="TRBD"/>
    <property type="match status" value="1"/>
</dbReference>
<dbReference type="FunFam" id="3.30.70.380:FF:000001">
    <property type="entry name" value="Phenylalanine--tRNA ligase beta subunit"/>
    <property type="match status" value="1"/>
</dbReference>
<dbReference type="InterPro" id="IPR045060">
    <property type="entry name" value="Phe-tRNA-ligase_IIc_bsu"/>
</dbReference>
<dbReference type="GO" id="GO:0000287">
    <property type="term" value="F:magnesium ion binding"/>
    <property type="evidence" value="ECO:0007669"/>
    <property type="project" value="UniProtKB-UniRule"/>
</dbReference>
<dbReference type="SMART" id="SM00896">
    <property type="entry name" value="FDX-ACB"/>
    <property type="match status" value="1"/>
</dbReference>
<evidence type="ECO:0000256" key="16">
    <source>
        <dbReference type="PROSITE-ProRule" id="PRU00209"/>
    </source>
</evidence>
<dbReference type="EMBL" id="JNFA01000019">
    <property type="protein sequence ID" value="KGL41728.1"/>
    <property type="molecule type" value="Genomic_DNA"/>
</dbReference>
<dbReference type="PANTHER" id="PTHR10947:SF0">
    <property type="entry name" value="PHENYLALANINE--TRNA LIGASE BETA SUBUNIT"/>
    <property type="match status" value="1"/>
</dbReference>
<dbReference type="SUPFAM" id="SSF55681">
    <property type="entry name" value="Class II aaRS and biotin synthetases"/>
    <property type="match status" value="1"/>
</dbReference>
<comment type="subunit">
    <text evidence="3 15">Tetramer of two alpha and two beta subunits.</text>
</comment>
<dbReference type="Pfam" id="PF01588">
    <property type="entry name" value="tRNA_bind"/>
    <property type="match status" value="1"/>
</dbReference>
<evidence type="ECO:0000256" key="8">
    <source>
        <dbReference type="ARBA" id="ARBA00022741"/>
    </source>
</evidence>
<dbReference type="HAMAP" id="MF_00283">
    <property type="entry name" value="Phe_tRNA_synth_beta1"/>
    <property type="match status" value="1"/>
</dbReference>
<dbReference type="CDD" id="cd00769">
    <property type="entry name" value="PheRS_beta_core"/>
    <property type="match status" value="1"/>
</dbReference>
<dbReference type="Pfam" id="PF03484">
    <property type="entry name" value="B5"/>
    <property type="match status" value="1"/>
</dbReference>
<organism evidence="20 21">
    <name type="scientific">Listeria booriae</name>
    <dbReference type="NCBI Taxonomy" id="1552123"/>
    <lineage>
        <taxon>Bacteria</taxon>
        <taxon>Bacillati</taxon>
        <taxon>Bacillota</taxon>
        <taxon>Bacilli</taxon>
        <taxon>Bacillales</taxon>
        <taxon>Listeriaceae</taxon>
        <taxon>Listeria</taxon>
    </lineage>
</organism>
<keyword evidence="6 15" id="KW-0436">Ligase</keyword>
<evidence type="ECO:0000256" key="10">
    <source>
        <dbReference type="ARBA" id="ARBA00022842"/>
    </source>
</evidence>
<feature type="domain" description="B5" evidence="19">
    <location>
        <begin position="409"/>
        <end position="484"/>
    </location>
</feature>
<dbReference type="GO" id="GO:0000049">
    <property type="term" value="F:tRNA binding"/>
    <property type="evidence" value="ECO:0007669"/>
    <property type="project" value="UniProtKB-UniRule"/>
</dbReference>
<dbReference type="PANTHER" id="PTHR10947">
    <property type="entry name" value="PHENYLALANYL-TRNA SYNTHETASE BETA CHAIN AND LEUCINE-RICH REPEAT-CONTAINING PROTEIN 47"/>
    <property type="match status" value="1"/>
</dbReference>
<dbReference type="Proteomes" id="UP000029844">
    <property type="component" value="Unassembled WGS sequence"/>
</dbReference>
<dbReference type="SMART" id="SM00873">
    <property type="entry name" value="B3_4"/>
    <property type="match status" value="1"/>
</dbReference>
<dbReference type="EC" id="6.1.1.20" evidence="15"/>
<name>A0A099WB68_9LIST</name>